<proteinExistence type="predicted"/>
<reference evidence="1 2" key="1">
    <citation type="submission" date="2011-03" db="EMBL/GenBank/DDBJ databases">
        <authorList>
            <person name="Weinstock G."/>
            <person name="Sodergren E."/>
            <person name="Clifton S."/>
            <person name="Fulton L."/>
            <person name="Fulton B."/>
            <person name="Courtney L."/>
            <person name="Fronick C."/>
            <person name="Harrison M."/>
            <person name="Strong C."/>
            <person name="Farmer C."/>
            <person name="Delahaunty K."/>
            <person name="Markovic C."/>
            <person name="Hall O."/>
            <person name="Minx P."/>
            <person name="Tomlinson C."/>
            <person name="Mitreva M."/>
            <person name="Hou S."/>
            <person name="Chen J."/>
            <person name="Wollam A."/>
            <person name="Pepin K.H."/>
            <person name="Johnson M."/>
            <person name="Bhonagiri V."/>
            <person name="Zhang X."/>
            <person name="Suruliraj S."/>
            <person name="Warren W."/>
            <person name="Chinwalla A."/>
            <person name="Mardis E.R."/>
            <person name="Wilson R.K."/>
        </authorList>
    </citation>
    <scope>NUCLEOTIDE SEQUENCE [LARGE SCALE GENOMIC DNA]</scope>
    <source>
        <strain evidence="1 2">YIT 11840</strain>
    </source>
</reference>
<evidence type="ECO:0000313" key="1">
    <source>
        <dbReference type="EMBL" id="EHH01663.1"/>
    </source>
</evidence>
<name>G5SMA6_9BACT</name>
<dbReference type="HOGENOM" id="CLU_3314143_0_0_10"/>
<keyword evidence="2" id="KW-1185">Reference proteome</keyword>
<accession>G5SMA6</accession>
<comment type="caution">
    <text evidence="1">The sequence shown here is derived from an EMBL/GenBank/DDBJ whole genome shotgun (WGS) entry which is preliminary data.</text>
</comment>
<evidence type="ECO:0000313" key="2">
    <source>
        <dbReference type="Proteomes" id="UP000003598"/>
    </source>
</evidence>
<dbReference type="STRING" id="762968.HMPREF9441_00479"/>
<dbReference type="AlphaFoldDB" id="G5SMA6"/>
<dbReference type="EMBL" id="AFFY01000005">
    <property type="protein sequence ID" value="EHH01663.1"/>
    <property type="molecule type" value="Genomic_DNA"/>
</dbReference>
<protein>
    <submittedName>
        <fullName evidence="1">Uncharacterized protein</fullName>
    </submittedName>
</protein>
<organism evidence="1 2">
    <name type="scientific">Paraprevotella clara YIT 11840</name>
    <dbReference type="NCBI Taxonomy" id="762968"/>
    <lineage>
        <taxon>Bacteria</taxon>
        <taxon>Pseudomonadati</taxon>
        <taxon>Bacteroidota</taxon>
        <taxon>Bacteroidia</taxon>
        <taxon>Bacteroidales</taxon>
        <taxon>Prevotellaceae</taxon>
        <taxon>Paraprevotella</taxon>
    </lineage>
</organism>
<sequence length="39" mass="4813">MILRLSTCKIQHNFRNIQFSRKINSKNLWDCPFPLWIYS</sequence>
<dbReference type="Proteomes" id="UP000003598">
    <property type="component" value="Unassembled WGS sequence"/>
</dbReference>
<gene>
    <name evidence="1" type="ORF">HMPREF9441_00479</name>
</gene>